<dbReference type="Proteomes" id="UP001303889">
    <property type="component" value="Unassembled WGS sequence"/>
</dbReference>
<protein>
    <submittedName>
        <fullName evidence="1">Uncharacterized protein</fullName>
    </submittedName>
</protein>
<organism evidence="1 2">
    <name type="scientific">Staphylotrichum tortipilum</name>
    <dbReference type="NCBI Taxonomy" id="2831512"/>
    <lineage>
        <taxon>Eukaryota</taxon>
        <taxon>Fungi</taxon>
        <taxon>Dikarya</taxon>
        <taxon>Ascomycota</taxon>
        <taxon>Pezizomycotina</taxon>
        <taxon>Sordariomycetes</taxon>
        <taxon>Sordariomycetidae</taxon>
        <taxon>Sordariales</taxon>
        <taxon>Chaetomiaceae</taxon>
        <taxon>Staphylotrichum</taxon>
    </lineage>
</organism>
<gene>
    <name evidence="1" type="ORF">C8A05DRAFT_35891</name>
</gene>
<dbReference type="EMBL" id="MU855668">
    <property type="protein sequence ID" value="KAK3900469.1"/>
    <property type="molecule type" value="Genomic_DNA"/>
</dbReference>
<evidence type="ECO:0000313" key="1">
    <source>
        <dbReference type="EMBL" id="KAK3900469.1"/>
    </source>
</evidence>
<reference evidence="1" key="1">
    <citation type="journal article" date="2023" name="Mol. Phylogenet. Evol.">
        <title>Genome-scale phylogeny and comparative genomics of the fungal order Sordariales.</title>
        <authorList>
            <person name="Hensen N."/>
            <person name="Bonometti L."/>
            <person name="Westerberg I."/>
            <person name="Brannstrom I.O."/>
            <person name="Guillou S."/>
            <person name="Cros-Aarteil S."/>
            <person name="Calhoun S."/>
            <person name="Haridas S."/>
            <person name="Kuo A."/>
            <person name="Mondo S."/>
            <person name="Pangilinan J."/>
            <person name="Riley R."/>
            <person name="LaButti K."/>
            <person name="Andreopoulos B."/>
            <person name="Lipzen A."/>
            <person name="Chen C."/>
            <person name="Yan M."/>
            <person name="Daum C."/>
            <person name="Ng V."/>
            <person name="Clum A."/>
            <person name="Steindorff A."/>
            <person name="Ohm R.A."/>
            <person name="Martin F."/>
            <person name="Silar P."/>
            <person name="Natvig D.O."/>
            <person name="Lalanne C."/>
            <person name="Gautier V."/>
            <person name="Ament-Velasquez S.L."/>
            <person name="Kruys A."/>
            <person name="Hutchinson M.I."/>
            <person name="Powell A.J."/>
            <person name="Barry K."/>
            <person name="Miller A.N."/>
            <person name="Grigoriev I.V."/>
            <person name="Debuchy R."/>
            <person name="Gladieux P."/>
            <person name="Hiltunen Thoren M."/>
            <person name="Johannesson H."/>
        </authorList>
    </citation>
    <scope>NUCLEOTIDE SEQUENCE</scope>
    <source>
        <strain evidence="1">CBS 103.79</strain>
    </source>
</reference>
<comment type="caution">
    <text evidence="1">The sequence shown here is derived from an EMBL/GenBank/DDBJ whole genome shotgun (WGS) entry which is preliminary data.</text>
</comment>
<evidence type="ECO:0000313" key="2">
    <source>
        <dbReference type="Proteomes" id="UP001303889"/>
    </source>
</evidence>
<name>A0AAN6RRU4_9PEZI</name>
<accession>A0AAN6RRU4</accession>
<proteinExistence type="predicted"/>
<reference evidence="1" key="2">
    <citation type="submission" date="2023-05" db="EMBL/GenBank/DDBJ databases">
        <authorList>
            <consortium name="Lawrence Berkeley National Laboratory"/>
            <person name="Steindorff A."/>
            <person name="Hensen N."/>
            <person name="Bonometti L."/>
            <person name="Westerberg I."/>
            <person name="Brannstrom I.O."/>
            <person name="Guillou S."/>
            <person name="Cros-Aarteil S."/>
            <person name="Calhoun S."/>
            <person name="Haridas S."/>
            <person name="Kuo A."/>
            <person name="Mondo S."/>
            <person name="Pangilinan J."/>
            <person name="Riley R."/>
            <person name="Labutti K."/>
            <person name="Andreopoulos B."/>
            <person name="Lipzen A."/>
            <person name="Chen C."/>
            <person name="Yanf M."/>
            <person name="Daum C."/>
            <person name="Ng V."/>
            <person name="Clum A."/>
            <person name="Ohm R."/>
            <person name="Martin F."/>
            <person name="Silar P."/>
            <person name="Natvig D."/>
            <person name="Lalanne C."/>
            <person name="Gautier V."/>
            <person name="Ament-Velasquez S.L."/>
            <person name="Kruys A."/>
            <person name="Hutchinson M.I."/>
            <person name="Powell A.J."/>
            <person name="Barry K."/>
            <person name="Miller A.N."/>
            <person name="Grigoriev I.V."/>
            <person name="Debuchy R."/>
            <person name="Gladieux P."/>
            <person name="Thoren M.H."/>
            <person name="Johannesson H."/>
        </authorList>
    </citation>
    <scope>NUCLEOTIDE SEQUENCE</scope>
    <source>
        <strain evidence="1">CBS 103.79</strain>
    </source>
</reference>
<sequence>MVELLLIFPLILLIFRIPLLLGLPLAHLIHSRPGTHRDSGQRRTDTRQQALFRLSYPQPVIFDFSRGRPQAFDVTVPAGSRWEAIPTFHLREESWIGLCTKAGISYVFQASIVWGSGSSIATPGSCFTQDVRSYLVWGNYGQMLPATVVVRADAQLYRTLCSVAQDAKLYFSLCSTPAWIRAVYEVTGWVPYYGGLVQQALVRAALYA</sequence>
<keyword evidence="2" id="KW-1185">Reference proteome</keyword>
<dbReference type="AlphaFoldDB" id="A0AAN6RRU4"/>